<dbReference type="PANTHER" id="PTHR32322:SF2">
    <property type="entry name" value="EAMA DOMAIN-CONTAINING PROTEIN"/>
    <property type="match status" value="1"/>
</dbReference>
<evidence type="ECO:0000313" key="9">
    <source>
        <dbReference type="Proteomes" id="UP000179243"/>
    </source>
</evidence>
<organism evidence="8 9">
    <name type="scientific">Candidatus Raymondbacteria bacterium RIFOXYD12_FULL_49_13</name>
    <dbReference type="NCBI Taxonomy" id="1817890"/>
    <lineage>
        <taxon>Bacteria</taxon>
        <taxon>Raymondiibacteriota</taxon>
    </lineage>
</organism>
<comment type="caution">
    <text evidence="8">The sequence shown here is derived from an EMBL/GenBank/DDBJ whole genome shotgun (WGS) entry which is preliminary data.</text>
</comment>
<reference evidence="8 9" key="1">
    <citation type="journal article" date="2016" name="Nat. Commun.">
        <title>Thousands of microbial genomes shed light on interconnected biogeochemical processes in an aquifer system.</title>
        <authorList>
            <person name="Anantharaman K."/>
            <person name="Brown C.T."/>
            <person name="Hug L.A."/>
            <person name="Sharon I."/>
            <person name="Castelle C.J."/>
            <person name="Probst A.J."/>
            <person name="Thomas B.C."/>
            <person name="Singh A."/>
            <person name="Wilkins M.J."/>
            <person name="Karaoz U."/>
            <person name="Brodie E.L."/>
            <person name="Williams K.H."/>
            <person name="Hubbard S.S."/>
            <person name="Banfield J.F."/>
        </authorList>
    </citation>
    <scope>NUCLEOTIDE SEQUENCE [LARGE SCALE GENOMIC DNA]</scope>
</reference>
<feature type="transmembrane region" description="Helical" evidence="6">
    <location>
        <begin position="122"/>
        <end position="140"/>
    </location>
</feature>
<dbReference type="PANTHER" id="PTHR32322">
    <property type="entry name" value="INNER MEMBRANE TRANSPORTER"/>
    <property type="match status" value="1"/>
</dbReference>
<dbReference type="EMBL" id="MFYX01000043">
    <property type="protein sequence ID" value="OGK05990.1"/>
    <property type="molecule type" value="Genomic_DNA"/>
</dbReference>
<feature type="transmembrane region" description="Helical" evidence="6">
    <location>
        <begin position="152"/>
        <end position="170"/>
    </location>
</feature>
<feature type="transmembrane region" description="Helical" evidence="6">
    <location>
        <begin position="96"/>
        <end position="115"/>
    </location>
</feature>
<dbReference type="InterPro" id="IPR050638">
    <property type="entry name" value="AA-Vitamin_Transporters"/>
</dbReference>
<evidence type="ECO:0000313" key="8">
    <source>
        <dbReference type="EMBL" id="OGK05990.1"/>
    </source>
</evidence>
<gene>
    <name evidence="8" type="ORF">A2519_22815</name>
</gene>
<dbReference type="Proteomes" id="UP000179243">
    <property type="component" value="Unassembled WGS sequence"/>
</dbReference>
<feature type="transmembrane region" description="Helical" evidence="6">
    <location>
        <begin position="246"/>
        <end position="265"/>
    </location>
</feature>
<evidence type="ECO:0000259" key="7">
    <source>
        <dbReference type="Pfam" id="PF00892"/>
    </source>
</evidence>
<sequence>MQRTVLSAYSGLLLGMLLWASSFIMLKLSFRAYDPMFVIFARMFIGTLCFAPFLGRLRKYWPRREDWKWILLMAFFEPCLYFIFEAKALQNTTASSASMIIAMLPLFVALAAKFFLKETLGIRTLIGFIVAIAGAFWLSAADTPSISAPNPPLGNFFEFLAMVSAVGYTISLKRATRNISPLFLTAAQAAIGSVFFLPLVFWPQPVIPSVFDPVSAGAVVYLGVIVTAIAYGLYNFGVSRIPANQAAAFINLIPIFTITMGVVFLNERLNTSQIIASIMVFSGILISQNILNRKSDIAV</sequence>
<evidence type="ECO:0000256" key="6">
    <source>
        <dbReference type="SAM" id="Phobius"/>
    </source>
</evidence>
<evidence type="ECO:0000256" key="4">
    <source>
        <dbReference type="ARBA" id="ARBA00022989"/>
    </source>
</evidence>
<dbReference type="AlphaFoldDB" id="A0A1F7FH39"/>
<dbReference type="InterPro" id="IPR037185">
    <property type="entry name" value="EmrE-like"/>
</dbReference>
<keyword evidence="3 6" id="KW-0812">Transmembrane</keyword>
<keyword evidence="5 6" id="KW-0472">Membrane</keyword>
<evidence type="ECO:0000256" key="2">
    <source>
        <dbReference type="ARBA" id="ARBA00007362"/>
    </source>
</evidence>
<feature type="transmembrane region" description="Helical" evidence="6">
    <location>
        <begin position="12"/>
        <end position="30"/>
    </location>
</feature>
<proteinExistence type="inferred from homology"/>
<accession>A0A1F7FH39</accession>
<feature type="transmembrane region" description="Helical" evidence="6">
    <location>
        <begin position="271"/>
        <end position="291"/>
    </location>
</feature>
<comment type="subcellular location">
    <subcellularLocation>
        <location evidence="1">Membrane</location>
        <topology evidence="1">Multi-pass membrane protein</topology>
    </subcellularLocation>
</comment>
<dbReference type="Pfam" id="PF00892">
    <property type="entry name" value="EamA"/>
    <property type="match status" value="2"/>
</dbReference>
<feature type="transmembrane region" description="Helical" evidence="6">
    <location>
        <begin position="182"/>
        <end position="202"/>
    </location>
</feature>
<dbReference type="InterPro" id="IPR000620">
    <property type="entry name" value="EamA_dom"/>
</dbReference>
<feature type="transmembrane region" description="Helical" evidence="6">
    <location>
        <begin position="214"/>
        <end position="234"/>
    </location>
</feature>
<dbReference type="Gene3D" id="1.10.3730.20">
    <property type="match status" value="1"/>
</dbReference>
<dbReference type="SUPFAM" id="SSF103481">
    <property type="entry name" value="Multidrug resistance efflux transporter EmrE"/>
    <property type="match status" value="2"/>
</dbReference>
<protein>
    <recommendedName>
        <fullName evidence="7">EamA domain-containing protein</fullName>
    </recommendedName>
</protein>
<feature type="domain" description="EamA" evidence="7">
    <location>
        <begin position="8"/>
        <end position="139"/>
    </location>
</feature>
<feature type="domain" description="EamA" evidence="7">
    <location>
        <begin position="154"/>
        <end position="286"/>
    </location>
</feature>
<evidence type="ECO:0000256" key="5">
    <source>
        <dbReference type="ARBA" id="ARBA00023136"/>
    </source>
</evidence>
<name>A0A1F7FH39_UNCRA</name>
<evidence type="ECO:0000256" key="3">
    <source>
        <dbReference type="ARBA" id="ARBA00022692"/>
    </source>
</evidence>
<dbReference type="GO" id="GO:0016020">
    <property type="term" value="C:membrane"/>
    <property type="evidence" value="ECO:0007669"/>
    <property type="project" value="UniProtKB-SubCell"/>
</dbReference>
<comment type="similarity">
    <text evidence="2">Belongs to the EamA transporter family.</text>
</comment>
<evidence type="ECO:0000256" key="1">
    <source>
        <dbReference type="ARBA" id="ARBA00004141"/>
    </source>
</evidence>
<feature type="transmembrane region" description="Helical" evidence="6">
    <location>
        <begin position="67"/>
        <end position="84"/>
    </location>
</feature>
<feature type="transmembrane region" description="Helical" evidence="6">
    <location>
        <begin position="36"/>
        <end position="55"/>
    </location>
</feature>
<keyword evidence="4 6" id="KW-1133">Transmembrane helix</keyword>